<dbReference type="InterPro" id="IPR046342">
    <property type="entry name" value="CBS_dom_sf"/>
</dbReference>
<comment type="caution">
    <text evidence="11">The sequence shown here is derived from an EMBL/GenBank/DDBJ whole genome shotgun (WGS) entry which is preliminary data.</text>
</comment>
<comment type="similarity">
    <text evidence="2 9">Belongs to the SLC41A transporter family.</text>
</comment>
<keyword evidence="5 9" id="KW-0460">Magnesium</keyword>
<dbReference type="CDD" id="cd04606">
    <property type="entry name" value="CBS_pair_Mg_transporter"/>
    <property type="match status" value="1"/>
</dbReference>
<dbReference type="SUPFAM" id="SSF54631">
    <property type="entry name" value="CBS-domain pair"/>
    <property type="match status" value="1"/>
</dbReference>
<dbReference type="InterPro" id="IPR006667">
    <property type="entry name" value="SLC41_membr_dom"/>
</dbReference>
<name>A0A401LB76_9FIRM</name>
<evidence type="ECO:0000256" key="9">
    <source>
        <dbReference type="RuleBase" id="RU362011"/>
    </source>
</evidence>
<dbReference type="PANTHER" id="PTHR43773">
    <property type="entry name" value="MAGNESIUM TRANSPORTER MGTE"/>
    <property type="match status" value="1"/>
</dbReference>
<evidence type="ECO:0000256" key="4">
    <source>
        <dbReference type="ARBA" id="ARBA00022692"/>
    </source>
</evidence>
<dbReference type="InterPro" id="IPR038076">
    <property type="entry name" value="MgtE_N_sf"/>
</dbReference>
<dbReference type="SMART" id="SM00116">
    <property type="entry name" value="CBS"/>
    <property type="match status" value="2"/>
</dbReference>
<keyword evidence="9" id="KW-0479">Metal-binding</keyword>
<feature type="domain" description="CBS" evidence="10">
    <location>
        <begin position="205"/>
        <end position="261"/>
    </location>
</feature>
<evidence type="ECO:0000256" key="2">
    <source>
        <dbReference type="ARBA" id="ARBA00009749"/>
    </source>
</evidence>
<dbReference type="Pfam" id="PF03448">
    <property type="entry name" value="MgtE_N"/>
    <property type="match status" value="1"/>
</dbReference>
<dbReference type="PROSITE" id="PS51371">
    <property type="entry name" value="CBS"/>
    <property type="match status" value="1"/>
</dbReference>
<protein>
    <recommendedName>
        <fullName evidence="9">Magnesium transporter MgtE</fullName>
    </recommendedName>
</protein>
<feature type="transmembrane region" description="Helical" evidence="9">
    <location>
        <begin position="289"/>
        <end position="310"/>
    </location>
</feature>
<keyword evidence="3 9" id="KW-0813">Transport</keyword>
<feature type="transmembrane region" description="Helical" evidence="9">
    <location>
        <begin position="429"/>
        <end position="453"/>
    </location>
</feature>
<feature type="transmembrane region" description="Helical" evidence="9">
    <location>
        <begin position="363"/>
        <end position="384"/>
    </location>
</feature>
<dbReference type="InterPro" id="IPR006669">
    <property type="entry name" value="MgtE_transporter"/>
</dbReference>
<dbReference type="InterPro" id="IPR006668">
    <property type="entry name" value="Mg_transptr_MgtE_intracell_dom"/>
</dbReference>
<dbReference type="SMART" id="SM00924">
    <property type="entry name" value="MgtE_N"/>
    <property type="match status" value="1"/>
</dbReference>
<keyword evidence="8" id="KW-0129">CBS domain</keyword>
<dbReference type="GO" id="GO:0046872">
    <property type="term" value="F:metal ion binding"/>
    <property type="evidence" value="ECO:0007669"/>
    <property type="project" value="UniProtKB-KW"/>
</dbReference>
<dbReference type="InterPro" id="IPR000644">
    <property type="entry name" value="CBS_dom"/>
</dbReference>
<keyword evidence="12" id="KW-1185">Reference proteome</keyword>
<dbReference type="Gene3D" id="3.10.580.10">
    <property type="entry name" value="CBS-domain"/>
    <property type="match status" value="1"/>
</dbReference>
<sequence>MSDMNEEMQILFDNYTALMDGGQYLQLKQELNEEQPANIAEYFEELTAEKQLFIFRLLSKDVAAEVFSYMDNDTQEHIVQSITDREVRNIVDEMFLDDTVDFLEEAPANLVKKVLRNTDAGTRQLINRFLNYPENSAGSLMTIEFVRLRANMTVTKALSEIKRVGMDKETIYTCYVTDAQRKLLGVIPLRTLICAEDDSLVGDLMEDDVISVHTLDDQEEVANIFKKYNWMALPVTDTEGRLVGIITVDDIVDVIEQETTEDMELMNAVLPSDDEYLKMSVFALVKNRIPWLCVLMISGTLSAFVIGMYQSLLDSVVMLSSFMTIITGTGGNAGSQASAMVIRGLALGDIQMRDTFKVVFKELRVGILCGLILAMVNMIRMTFFDHSTPFNIDLTVSLSMGVAVVLAKTLGCILPILAKAVKLDPAMMAGPLISTVVDAIALVVYFSIATVLVL</sequence>
<keyword evidence="9" id="KW-1003">Cell membrane</keyword>
<reference evidence="11 12" key="1">
    <citation type="submission" date="2018-10" db="EMBL/GenBank/DDBJ databases">
        <title>Draft Genome Sequence of Anaerotignum sp. KCTC 15736.</title>
        <authorList>
            <person name="Choi S.H."/>
            <person name="Kim J.S."/>
            <person name="Kang S.W."/>
            <person name="Lee J.S."/>
            <person name="Park S.H."/>
        </authorList>
    </citation>
    <scope>NUCLEOTIDE SEQUENCE [LARGE SCALE GENOMIC DNA]</scope>
    <source>
        <strain evidence="11 12">KCTC 15736</strain>
    </source>
</reference>
<feature type="transmembrane region" description="Helical" evidence="9">
    <location>
        <begin position="316"/>
        <end position="342"/>
    </location>
</feature>
<dbReference type="Gene3D" id="1.25.60.10">
    <property type="entry name" value="MgtE N-terminal domain-like"/>
    <property type="match status" value="1"/>
</dbReference>
<evidence type="ECO:0000256" key="8">
    <source>
        <dbReference type="PROSITE-ProRule" id="PRU00703"/>
    </source>
</evidence>
<comment type="subunit">
    <text evidence="9">Homodimer.</text>
</comment>
<evidence type="ECO:0000259" key="10">
    <source>
        <dbReference type="PROSITE" id="PS51371"/>
    </source>
</evidence>
<dbReference type="Gene3D" id="1.10.357.20">
    <property type="entry name" value="SLC41 divalent cation transporters, integral membrane domain"/>
    <property type="match status" value="1"/>
</dbReference>
<evidence type="ECO:0000256" key="3">
    <source>
        <dbReference type="ARBA" id="ARBA00022448"/>
    </source>
</evidence>
<evidence type="ECO:0000256" key="1">
    <source>
        <dbReference type="ARBA" id="ARBA00004141"/>
    </source>
</evidence>
<dbReference type="SUPFAM" id="SSF161093">
    <property type="entry name" value="MgtE membrane domain-like"/>
    <property type="match status" value="1"/>
</dbReference>
<evidence type="ECO:0000256" key="5">
    <source>
        <dbReference type="ARBA" id="ARBA00022842"/>
    </source>
</evidence>
<dbReference type="NCBIfam" id="TIGR00400">
    <property type="entry name" value="mgtE"/>
    <property type="match status" value="1"/>
</dbReference>
<dbReference type="Pfam" id="PF00571">
    <property type="entry name" value="CBS"/>
    <property type="match status" value="1"/>
</dbReference>
<gene>
    <name evidence="11" type="ORF">KGMB03357_04920</name>
</gene>
<comment type="subcellular location">
    <subcellularLocation>
        <location evidence="9">Cell membrane</location>
        <topology evidence="9">Multi-pass membrane protein</topology>
    </subcellularLocation>
    <subcellularLocation>
        <location evidence="1">Membrane</location>
        <topology evidence="1">Multi-pass membrane protein</topology>
    </subcellularLocation>
</comment>
<keyword evidence="4 9" id="KW-0812">Transmembrane</keyword>
<keyword evidence="7 9" id="KW-0472">Membrane</keyword>
<comment type="function">
    <text evidence="9">Acts as a magnesium transporter.</text>
</comment>
<dbReference type="InterPro" id="IPR036739">
    <property type="entry name" value="SLC41_membr_dom_sf"/>
</dbReference>
<evidence type="ECO:0000313" key="11">
    <source>
        <dbReference type="EMBL" id="GCB28831.1"/>
    </source>
</evidence>
<dbReference type="AlphaFoldDB" id="A0A401LB76"/>
<feature type="transmembrane region" description="Helical" evidence="9">
    <location>
        <begin position="396"/>
        <end position="417"/>
    </location>
</feature>
<dbReference type="Pfam" id="PF01769">
    <property type="entry name" value="MgtE"/>
    <property type="match status" value="1"/>
</dbReference>
<organism evidence="11 12">
    <name type="scientific">Anaerotignum faecicola</name>
    <dbReference type="NCBI Taxonomy" id="2358141"/>
    <lineage>
        <taxon>Bacteria</taxon>
        <taxon>Bacillati</taxon>
        <taxon>Bacillota</taxon>
        <taxon>Clostridia</taxon>
        <taxon>Lachnospirales</taxon>
        <taxon>Anaerotignaceae</taxon>
        <taxon>Anaerotignum</taxon>
    </lineage>
</organism>
<proteinExistence type="inferred from homology"/>
<accession>A0A401LB76</accession>
<dbReference type="GO" id="GO:0005886">
    <property type="term" value="C:plasma membrane"/>
    <property type="evidence" value="ECO:0007669"/>
    <property type="project" value="UniProtKB-SubCell"/>
</dbReference>
<keyword evidence="6 9" id="KW-1133">Transmembrane helix</keyword>
<evidence type="ECO:0000256" key="6">
    <source>
        <dbReference type="ARBA" id="ARBA00022989"/>
    </source>
</evidence>
<evidence type="ECO:0000256" key="7">
    <source>
        <dbReference type="ARBA" id="ARBA00023136"/>
    </source>
</evidence>
<dbReference type="EMBL" id="BHVZ01000001">
    <property type="protein sequence ID" value="GCB28831.1"/>
    <property type="molecule type" value="Genomic_DNA"/>
</dbReference>
<dbReference type="PANTHER" id="PTHR43773:SF1">
    <property type="entry name" value="MAGNESIUM TRANSPORTER MGTE"/>
    <property type="match status" value="1"/>
</dbReference>
<dbReference type="GO" id="GO:0015095">
    <property type="term" value="F:magnesium ion transmembrane transporter activity"/>
    <property type="evidence" value="ECO:0007669"/>
    <property type="project" value="UniProtKB-UniRule"/>
</dbReference>
<evidence type="ECO:0000313" key="12">
    <source>
        <dbReference type="Proteomes" id="UP000287361"/>
    </source>
</evidence>
<dbReference type="SUPFAM" id="SSF158791">
    <property type="entry name" value="MgtE N-terminal domain-like"/>
    <property type="match status" value="1"/>
</dbReference>
<dbReference type="Proteomes" id="UP000287361">
    <property type="component" value="Unassembled WGS sequence"/>
</dbReference>